<evidence type="ECO:0000313" key="1">
    <source>
        <dbReference type="EMBL" id="RLC37096.1"/>
    </source>
</evidence>
<name>A0A420ZC67_UNCK3</name>
<evidence type="ECO:0000313" key="2">
    <source>
        <dbReference type="Proteomes" id="UP000281261"/>
    </source>
</evidence>
<proteinExistence type="predicted"/>
<gene>
    <name evidence="1" type="ORF">DRH29_03030</name>
</gene>
<accession>A0A420ZC67</accession>
<sequence length="77" mass="8952">MSVLESTKEEGKLDPKQALALSRAAKLVDYYIIFYSIRDFVENLTFEIVTRFRGAKEFADHIRHISGIGREKEIQDF</sequence>
<comment type="caution">
    <text evidence="1">The sequence shown here is derived from an EMBL/GenBank/DDBJ whole genome shotgun (WGS) entry which is preliminary data.</text>
</comment>
<dbReference type="AlphaFoldDB" id="A0A420ZC67"/>
<reference evidence="1 2" key="1">
    <citation type="submission" date="2018-06" db="EMBL/GenBank/DDBJ databases">
        <title>Extensive metabolic versatility and redundancy in microbially diverse, dynamic hydrothermal sediments.</title>
        <authorList>
            <person name="Dombrowski N."/>
            <person name="Teske A."/>
            <person name="Baker B.J."/>
        </authorList>
    </citation>
    <scope>NUCLEOTIDE SEQUENCE [LARGE SCALE GENOMIC DNA]</scope>
    <source>
        <strain evidence="1">B79_G16</strain>
    </source>
</reference>
<protein>
    <submittedName>
        <fullName evidence="1">Uncharacterized protein</fullName>
    </submittedName>
</protein>
<dbReference type="Proteomes" id="UP000281261">
    <property type="component" value="Unassembled WGS sequence"/>
</dbReference>
<organism evidence="1 2">
    <name type="scientific">candidate division Kazan bacterium</name>
    <dbReference type="NCBI Taxonomy" id="2202143"/>
    <lineage>
        <taxon>Bacteria</taxon>
        <taxon>Bacteria division Kazan-3B-28</taxon>
    </lineage>
</organism>
<dbReference type="EMBL" id="QMNG01000012">
    <property type="protein sequence ID" value="RLC37096.1"/>
    <property type="molecule type" value="Genomic_DNA"/>
</dbReference>